<feature type="region of interest" description="Disordered" evidence="1">
    <location>
        <begin position="1"/>
        <end position="27"/>
    </location>
</feature>
<evidence type="ECO:0000256" key="1">
    <source>
        <dbReference type="SAM" id="MobiDB-lite"/>
    </source>
</evidence>
<evidence type="ECO:0008006" key="3">
    <source>
        <dbReference type="Google" id="ProtNLM"/>
    </source>
</evidence>
<reference evidence="2" key="1">
    <citation type="submission" date="2020-04" db="EMBL/GenBank/DDBJ databases">
        <authorList>
            <person name="Chiriac C."/>
            <person name="Salcher M."/>
            <person name="Ghai R."/>
            <person name="Kavagutti S V."/>
        </authorList>
    </citation>
    <scope>NUCLEOTIDE SEQUENCE</scope>
</reference>
<evidence type="ECO:0000313" key="2">
    <source>
        <dbReference type="EMBL" id="CAB4132772.1"/>
    </source>
</evidence>
<protein>
    <recommendedName>
        <fullName evidence="3">Terminase small subunit</fullName>
    </recommendedName>
</protein>
<feature type="region of interest" description="Disordered" evidence="1">
    <location>
        <begin position="232"/>
        <end position="257"/>
    </location>
</feature>
<name>A0A6J5LGV2_9CAUD</name>
<proteinExistence type="predicted"/>
<dbReference type="EMBL" id="LR796268">
    <property type="protein sequence ID" value="CAB4132772.1"/>
    <property type="molecule type" value="Genomic_DNA"/>
</dbReference>
<feature type="compositionally biased region" description="Polar residues" evidence="1">
    <location>
        <begin position="235"/>
        <end position="257"/>
    </location>
</feature>
<gene>
    <name evidence="2" type="ORF">UFOVP249_22</name>
</gene>
<feature type="compositionally biased region" description="Basic residues" evidence="1">
    <location>
        <begin position="9"/>
        <end position="18"/>
    </location>
</feature>
<sequence length="257" mass="28819">MSLSDNPKAKNRTPKVRPTKNVANKSWSDKQKIEAVQSWLLLGNLALTSRVLNIPEITLRVWKTTDWWKNVVDDIKLQENMQMSSRLQKIVDASLGAVEDRLVNGDLVFDQKTGQTVRKPVNMRDAHKVAVDLMDKKSLLDKTAVPQQEEKHDDDRLLKLAEKFAHFVTKQKDPLPLAEDVTDVQIKTQDNSEAESQAHNLEVLGSSPSPATILENSYALHDKRETRLRERISAVPQSPGTNPQSVGTDNIASEGQS</sequence>
<organism evidence="2">
    <name type="scientific">uncultured Caudovirales phage</name>
    <dbReference type="NCBI Taxonomy" id="2100421"/>
    <lineage>
        <taxon>Viruses</taxon>
        <taxon>Duplodnaviria</taxon>
        <taxon>Heunggongvirae</taxon>
        <taxon>Uroviricota</taxon>
        <taxon>Caudoviricetes</taxon>
        <taxon>Peduoviridae</taxon>
        <taxon>Maltschvirus</taxon>
        <taxon>Maltschvirus maltsch</taxon>
    </lineage>
</organism>
<accession>A0A6J5LGV2</accession>